<dbReference type="PANTHER" id="PTHR36326:SF23">
    <property type="entry name" value="OS03G0165900 PROTEIN"/>
    <property type="match status" value="1"/>
</dbReference>
<dbReference type="InterPro" id="IPR011990">
    <property type="entry name" value="TPR-like_helical_dom_sf"/>
</dbReference>
<keyword evidence="5" id="KW-0539">Nucleus</keyword>
<dbReference type="InterPro" id="IPR044961">
    <property type="entry name" value="MS5/SDI1"/>
</dbReference>
<gene>
    <name evidence="6" type="ORF">TRIUR3_26027</name>
</gene>
<proteinExistence type="predicted"/>
<dbReference type="EMBL" id="KD148082">
    <property type="protein sequence ID" value="EMS57236.1"/>
    <property type="molecule type" value="Genomic_DNA"/>
</dbReference>
<dbReference type="PANTHER" id="PTHR36326">
    <property type="entry name" value="PROTEIN POLLENLESS 3-LIKE 2"/>
    <property type="match status" value="1"/>
</dbReference>
<keyword evidence="4" id="KW-0175">Coiled coil</keyword>
<dbReference type="OMA" id="ESECKSH"/>
<dbReference type="STRING" id="4572.M7ZC55"/>
<evidence type="ECO:0000256" key="1">
    <source>
        <dbReference type="ARBA" id="ARBA00004123"/>
    </source>
</evidence>
<reference evidence="6" key="1">
    <citation type="journal article" date="2013" name="Nature">
        <title>Draft genome of the wheat A-genome progenitor Triticum urartu.</title>
        <authorList>
            <person name="Ling H.Q."/>
            <person name="Zhao S."/>
            <person name="Liu D."/>
            <person name="Wang J."/>
            <person name="Sun H."/>
            <person name="Zhang C."/>
            <person name="Fan H."/>
            <person name="Li D."/>
            <person name="Dong L."/>
            <person name="Tao Y."/>
            <person name="Gao C."/>
            <person name="Wu H."/>
            <person name="Li Y."/>
            <person name="Cui Y."/>
            <person name="Guo X."/>
            <person name="Zheng S."/>
            <person name="Wang B."/>
            <person name="Yu K."/>
            <person name="Liang Q."/>
            <person name="Yang W."/>
            <person name="Lou X."/>
            <person name="Chen J."/>
            <person name="Feng M."/>
            <person name="Jian J."/>
            <person name="Zhang X."/>
            <person name="Luo G."/>
            <person name="Jiang Y."/>
            <person name="Liu J."/>
            <person name="Wang Z."/>
            <person name="Sha Y."/>
            <person name="Zhang B."/>
            <person name="Wu H."/>
            <person name="Tang D."/>
            <person name="Shen Q."/>
            <person name="Xue P."/>
            <person name="Zou S."/>
            <person name="Wang X."/>
            <person name="Liu X."/>
            <person name="Wang F."/>
            <person name="Yang Y."/>
            <person name="An X."/>
            <person name="Dong Z."/>
            <person name="Zhang K."/>
            <person name="Zhang X."/>
            <person name="Luo M.C."/>
            <person name="Dvorak J."/>
            <person name="Tong Y."/>
            <person name="Wang J."/>
            <person name="Yang H."/>
            <person name="Li Z."/>
            <person name="Wang D."/>
            <person name="Zhang A."/>
            <person name="Wang J."/>
        </authorList>
    </citation>
    <scope>NUCLEOTIDE SEQUENCE</scope>
</reference>
<protein>
    <recommendedName>
        <fullName evidence="7">Protein SULFUR DEFICIENCY-INDUCED 1</fullName>
    </recommendedName>
</protein>
<evidence type="ECO:0000256" key="4">
    <source>
        <dbReference type="ARBA" id="ARBA00023054"/>
    </source>
</evidence>
<name>M7ZC55_TRIUA</name>
<dbReference type="AlphaFoldDB" id="M7ZC55"/>
<dbReference type="GO" id="GO:0005634">
    <property type="term" value="C:nucleus"/>
    <property type="evidence" value="ECO:0007669"/>
    <property type="project" value="UniProtKB-SubCell"/>
</dbReference>
<evidence type="ECO:0000256" key="2">
    <source>
        <dbReference type="ARBA" id="ARBA00022737"/>
    </source>
</evidence>
<dbReference type="eggNOG" id="ENOG502QSSW">
    <property type="taxonomic scope" value="Eukaryota"/>
</dbReference>
<dbReference type="Gene3D" id="1.25.40.10">
    <property type="entry name" value="Tetratricopeptide repeat domain"/>
    <property type="match status" value="2"/>
</dbReference>
<evidence type="ECO:0008006" key="7">
    <source>
        <dbReference type="Google" id="ProtNLM"/>
    </source>
</evidence>
<sequence length="359" mass="38732">MEVTATTKVGMATREVTAIREGMAKTKVAMEGVMVMIKVDMGDMIMVAGITTRTEAVVAVGEEEATGDTVAEVDMVQAGLAQPAPSTGAPAMAAAAAAVHVALKIPSGGGPYARAKHYQKDLDASIAWFWKAIETGDKVDSALKDMAVVMKQRGYLDDAVDAIRSLRHLCPGKQSQESLDNILLDLYKASGRTKEEIELLKHKLRRIYHGQAFPAGKATKRARSHGRKIHVSVQQETSRVLGNLAWAYMQQRNFMAAEAVYRKAQMVEPDANKACNLALCLMEQGRLGDAEGVLADGVAGATGGGGEKEAGEEDGAEADEMAELLDMVARQWAAPYRKSHRRLPVFEEITPFGREQMAC</sequence>
<evidence type="ECO:0000313" key="6">
    <source>
        <dbReference type="EMBL" id="EMS57236.1"/>
    </source>
</evidence>
<dbReference type="SUPFAM" id="SSF48452">
    <property type="entry name" value="TPR-like"/>
    <property type="match status" value="1"/>
</dbReference>
<comment type="subcellular location">
    <subcellularLocation>
        <location evidence="1">Nucleus</location>
    </subcellularLocation>
</comment>
<accession>M7ZC55</accession>
<keyword evidence="3" id="KW-0802">TPR repeat</keyword>
<evidence type="ECO:0000256" key="5">
    <source>
        <dbReference type="ARBA" id="ARBA00023242"/>
    </source>
</evidence>
<organism evidence="6">
    <name type="scientific">Triticum urartu</name>
    <name type="common">Red wild einkorn</name>
    <name type="synonym">Crithodium urartu</name>
    <dbReference type="NCBI Taxonomy" id="4572"/>
    <lineage>
        <taxon>Eukaryota</taxon>
        <taxon>Viridiplantae</taxon>
        <taxon>Streptophyta</taxon>
        <taxon>Embryophyta</taxon>
        <taxon>Tracheophyta</taxon>
        <taxon>Spermatophyta</taxon>
        <taxon>Magnoliopsida</taxon>
        <taxon>Liliopsida</taxon>
        <taxon>Poales</taxon>
        <taxon>Poaceae</taxon>
        <taxon>BOP clade</taxon>
        <taxon>Pooideae</taxon>
        <taxon>Triticodae</taxon>
        <taxon>Triticeae</taxon>
        <taxon>Triticinae</taxon>
        <taxon>Triticum</taxon>
    </lineage>
</organism>
<keyword evidence="2" id="KW-0677">Repeat</keyword>
<evidence type="ECO:0000256" key="3">
    <source>
        <dbReference type="ARBA" id="ARBA00022803"/>
    </source>
</evidence>